<proteinExistence type="predicted"/>
<protein>
    <submittedName>
        <fullName evidence="1">Uncharacterized protein</fullName>
    </submittedName>
</protein>
<reference evidence="1" key="1">
    <citation type="submission" date="2018-05" db="EMBL/GenBank/DDBJ databases">
        <authorList>
            <person name="Lanie J.A."/>
            <person name="Ng W.-L."/>
            <person name="Kazmierczak K.M."/>
            <person name="Andrzejewski T.M."/>
            <person name="Davidsen T.M."/>
            <person name="Wayne K.J."/>
            <person name="Tettelin H."/>
            <person name="Glass J.I."/>
            <person name="Rusch D."/>
            <person name="Podicherti R."/>
            <person name="Tsui H.-C.T."/>
            <person name="Winkler M.E."/>
        </authorList>
    </citation>
    <scope>NUCLEOTIDE SEQUENCE</scope>
</reference>
<evidence type="ECO:0000313" key="1">
    <source>
        <dbReference type="EMBL" id="SVB05012.1"/>
    </source>
</evidence>
<name>A0A382AVA6_9ZZZZ</name>
<sequence length="44" mass="4908">MLETLIKEQGFDVLVTREPGGTATGERVRAILLDKEEQKMTAMT</sequence>
<feature type="non-terminal residue" evidence="1">
    <location>
        <position position="44"/>
    </location>
</feature>
<gene>
    <name evidence="1" type="ORF">METZ01_LOCUS157866</name>
</gene>
<dbReference type="AlphaFoldDB" id="A0A382AVA6"/>
<dbReference type="Gene3D" id="3.40.50.300">
    <property type="entry name" value="P-loop containing nucleotide triphosphate hydrolases"/>
    <property type="match status" value="1"/>
</dbReference>
<dbReference type="EMBL" id="UINC01026837">
    <property type="protein sequence ID" value="SVB05012.1"/>
    <property type="molecule type" value="Genomic_DNA"/>
</dbReference>
<organism evidence="1">
    <name type="scientific">marine metagenome</name>
    <dbReference type="NCBI Taxonomy" id="408172"/>
    <lineage>
        <taxon>unclassified sequences</taxon>
        <taxon>metagenomes</taxon>
        <taxon>ecological metagenomes</taxon>
    </lineage>
</organism>
<accession>A0A382AVA6</accession>
<dbReference type="InterPro" id="IPR027417">
    <property type="entry name" value="P-loop_NTPase"/>
</dbReference>